<organism evidence="3 4">
    <name type="scientific">Ceraceosorus bombacis</name>
    <dbReference type="NCBI Taxonomy" id="401625"/>
    <lineage>
        <taxon>Eukaryota</taxon>
        <taxon>Fungi</taxon>
        <taxon>Dikarya</taxon>
        <taxon>Basidiomycota</taxon>
        <taxon>Ustilaginomycotina</taxon>
        <taxon>Exobasidiomycetes</taxon>
        <taxon>Ceraceosorales</taxon>
        <taxon>Ceraceosoraceae</taxon>
        <taxon>Ceraceosorus</taxon>
    </lineage>
</organism>
<dbReference type="EMBL" id="CCYA01000254">
    <property type="protein sequence ID" value="CEH17397.1"/>
    <property type="molecule type" value="Genomic_DNA"/>
</dbReference>
<dbReference type="InterPro" id="IPR051726">
    <property type="entry name" value="Chitin_Synth_Reg"/>
</dbReference>
<keyword evidence="4" id="KW-1185">Reference proteome</keyword>
<feature type="compositionally biased region" description="Low complexity" evidence="2">
    <location>
        <begin position="43"/>
        <end position="57"/>
    </location>
</feature>
<dbReference type="SMART" id="SM00671">
    <property type="entry name" value="SEL1"/>
    <property type="match status" value="5"/>
</dbReference>
<feature type="region of interest" description="Disordered" evidence="2">
    <location>
        <begin position="94"/>
        <end position="133"/>
    </location>
</feature>
<dbReference type="SUPFAM" id="SSF81901">
    <property type="entry name" value="HCP-like"/>
    <property type="match status" value="2"/>
</dbReference>
<reference evidence="3 4" key="1">
    <citation type="submission" date="2014-09" db="EMBL/GenBank/DDBJ databases">
        <authorList>
            <person name="Magalhaes I.L.F."/>
            <person name="Oliveira U."/>
            <person name="Santos F.R."/>
            <person name="Vidigal T.H.D.A."/>
            <person name="Brescovit A.D."/>
            <person name="Santos A.J."/>
        </authorList>
    </citation>
    <scope>NUCLEOTIDE SEQUENCE [LARGE SCALE GENOMIC DNA]</scope>
</reference>
<name>A0A0P1BLB0_9BASI</name>
<feature type="region of interest" description="Disordered" evidence="2">
    <location>
        <begin position="213"/>
        <end position="251"/>
    </location>
</feature>
<dbReference type="AlphaFoldDB" id="A0A0P1BLB0"/>
<feature type="compositionally biased region" description="Pro residues" evidence="2">
    <location>
        <begin position="1"/>
        <end position="11"/>
    </location>
</feature>
<proteinExistence type="predicted"/>
<evidence type="ECO:0000256" key="1">
    <source>
        <dbReference type="ARBA" id="ARBA00022737"/>
    </source>
</evidence>
<accession>A0A0P1BLB0</accession>
<dbReference type="InterPro" id="IPR006597">
    <property type="entry name" value="Sel1-like"/>
</dbReference>
<dbReference type="PANTHER" id="PTHR46430:SF2">
    <property type="entry name" value="CHITIN SYNTHASE REGULATORY FACTOR 4"/>
    <property type="match status" value="1"/>
</dbReference>
<evidence type="ECO:0000256" key="2">
    <source>
        <dbReference type="SAM" id="MobiDB-lite"/>
    </source>
</evidence>
<feature type="region of interest" description="Disordered" evidence="2">
    <location>
        <begin position="156"/>
        <end position="199"/>
    </location>
</feature>
<feature type="region of interest" description="Disordered" evidence="2">
    <location>
        <begin position="1"/>
        <end position="80"/>
    </location>
</feature>
<sequence>MSRPPMLPPLPTGFGESSGPYPPVHQSNGHSQGPPPLPPQPPGMLQREQQLRQQGRTSAGGGGVGAYGPPTPSIVQPQAHRASYAPGQIISNGAQSFGQHHVGGFAAPSQPMPAPSPAQRPQYGAALQPSSQHQRYQSLQELSMIHRPASAAPSFGGYPAPSALPSHMAGQHVDGGSRTFSVSHSESMPQGLGGGSSNPVPAFDKLGLGAGAGHHDAGVRRASASEASGGAGHNGSSAQQNLGGGGGGAPQVLNAPLPDLGSLGNIRDRAMASGDERKKLQWAKQVVKYVERKHDGTRISDPALVRYVDEAISLIMRRASINPPDVEALYLRGDLQASGAFPTYLRKDLKSAFNDFELSARMGHAPSWFRIGRDYEVLNDAKRALDAYNRGVNASDTGCVYRMGMANLLGQLNLPVDHTRAVTLLRQAADSADLDTPQPAYIYGMLLAGEFSHVEIPQHLLKPTPDPRNPRAPATLQTEARRRVERSAYLNFAPAQYKAGWSYEYAQLDCPFDPLLSVQYYSLASQGGEIEADMALSKWFLCGADGCFDKNEDLAFTFAEKAARKGLASAEFALGYYYEVGVGCEKDVDQSRKWYKRAATQGNTDAKERIEALDGPAPAVLSRVEHEAQIDAKLVRKRTEAKMLSDRAGRGRAQGGNNAGAAAQSNTGGRSGEAGGAVGGKGGGGRQAAHDLSRKRTMRMVEETTGAPISQAGGRGRRAGRQSESAAVPSLTSGPTQQQGRMPQQQPQQQGGAAPPPATNQPGRHDVSGPNSGTPSKAPVKVYESFQEMGFAPTKAKDDEKCVIC</sequence>
<feature type="compositionally biased region" description="Basic and acidic residues" evidence="2">
    <location>
        <begin position="688"/>
        <end position="702"/>
    </location>
</feature>
<keyword evidence="1" id="KW-0677">Repeat</keyword>
<feature type="region of interest" description="Disordered" evidence="2">
    <location>
        <begin position="640"/>
        <end position="781"/>
    </location>
</feature>
<feature type="compositionally biased region" description="Low complexity" evidence="2">
    <location>
        <begin position="734"/>
        <end position="753"/>
    </location>
</feature>
<feature type="compositionally biased region" description="Gly residues" evidence="2">
    <location>
        <begin position="669"/>
        <end position="686"/>
    </location>
</feature>
<dbReference type="STRING" id="401625.A0A0P1BLB0"/>
<evidence type="ECO:0000313" key="3">
    <source>
        <dbReference type="EMBL" id="CEH17397.1"/>
    </source>
</evidence>
<feature type="compositionally biased region" description="Pro residues" evidence="2">
    <location>
        <begin position="33"/>
        <end position="42"/>
    </location>
</feature>
<feature type="compositionally biased region" description="Low complexity" evidence="2">
    <location>
        <begin position="220"/>
        <end position="238"/>
    </location>
</feature>
<dbReference type="InterPro" id="IPR011990">
    <property type="entry name" value="TPR-like_helical_dom_sf"/>
</dbReference>
<evidence type="ECO:0000313" key="4">
    <source>
        <dbReference type="Proteomes" id="UP000054845"/>
    </source>
</evidence>
<dbReference type="Pfam" id="PF08238">
    <property type="entry name" value="Sel1"/>
    <property type="match status" value="4"/>
</dbReference>
<dbReference type="PANTHER" id="PTHR46430">
    <property type="entry name" value="PROTEIN SKT5-RELATED"/>
    <property type="match status" value="1"/>
</dbReference>
<dbReference type="Proteomes" id="UP000054845">
    <property type="component" value="Unassembled WGS sequence"/>
</dbReference>
<feature type="compositionally biased region" description="Basic and acidic residues" evidence="2">
    <location>
        <begin position="640"/>
        <end position="649"/>
    </location>
</feature>
<protein>
    <submittedName>
        <fullName evidence="3">Extracellular protein SEL-1 and related proteins</fullName>
    </submittedName>
</protein>
<feature type="compositionally biased region" description="Polar residues" evidence="2">
    <location>
        <begin position="178"/>
        <end position="188"/>
    </location>
</feature>
<dbReference type="Gene3D" id="1.25.40.10">
    <property type="entry name" value="Tetratricopeptide repeat domain"/>
    <property type="match status" value="2"/>
</dbReference>
<dbReference type="OrthoDB" id="272077at2759"/>